<organism evidence="3 4">
    <name type="scientific">Nostocoides vanveenii</name>
    <dbReference type="NCBI Taxonomy" id="330835"/>
    <lineage>
        <taxon>Bacteria</taxon>
        <taxon>Bacillati</taxon>
        <taxon>Actinomycetota</taxon>
        <taxon>Actinomycetes</taxon>
        <taxon>Micrococcales</taxon>
        <taxon>Intrasporangiaceae</taxon>
        <taxon>Nostocoides</taxon>
    </lineage>
</organism>
<reference evidence="3 4" key="1">
    <citation type="journal article" date="2019" name="Int. J. Syst. Evol. Microbiol.">
        <title>The Global Catalogue of Microorganisms (GCM) 10K type strain sequencing project: providing services to taxonomists for standard genome sequencing and annotation.</title>
        <authorList>
            <consortium name="The Broad Institute Genomics Platform"/>
            <consortium name="The Broad Institute Genome Sequencing Center for Infectious Disease"/>
            <person name="Wu L."/>
            <person name="Ma J."/>
        </authorList>
    </citation>
    <scope>NUCLEOTIDE SEQUENCE [LARGE SCALE GENOMIC DNA]</scope>
    <source>
        <strain evidence="3 4">JCM 15591</strain>
    </source>
</reference>
<dbReference type="RefSeq" id="WP_344062984.1">
    <property type="nucleotide sequence ID" value="NZ_BAAAPN010000026.1"/>
</dbReference>
<sequence length="91" mass="10548">MVRYTLLRFLIFFGCLALLWLVGLRAHDQRPWLLVGAAVLSTMISYFALRPFREQTIENLTRHAEARAARHGATDEEIEDRVVQDSDADFR</sequence>
<feature type="transmembrane region" description="Helical" evidence="2">
    <location>
        <begin position="32"/>
        <end position="49"/>
    </location>
</feature>
<evidence type="ECO:0000256" key="1">
    <source>
        <dbReference type="SAM" id="MobiDB-lite"/>
    </source>
</evidence>
<feature type="transmembrane region" description="Helical" evidence="2">
    <location>
        <begin position="7"/>
        <end position="26"/>
    </location>
</feature>
<protein>
    <recommendedName>
        <fullName evidence="5">DUF4229 domain-containing protein</fullName>
    </recommendedName>
</protein>
<evidence type="ECO:0000313" key="4">
    <source>
        <dbReference type="Proteomes" id="UP001501475"/>
    </source>
</evidence>
<evidence type="ECO:0000313" key="3">
    <source>
        <dbReference type="EMBL" id="GAA1751774.1"/>
    </source>
</evidence>
<dbReference type="Proteomes" id="UP001501475">
    <property type="component" value="Unassembled WGS sequence"/>
</dbReference>
<comment type="caution">
    <text evidence="3">The sequence shown here is derived from an EMBL/GenBank/DDBJ whole genome shotgun (WGS) entry which is preliminary data.</text>
</comment>
<dbReference type="EMBL" id="BAAAPN010000026">
    <property type="protein sequence ID" value="GAA1751774.1"/>
    <property type="molecule type" value="Genomic_DNA"/>
</dbReference>
<keyword evidence="2" id="KW-0812">Transmembrane</keyword>
<proteinExistence type="predicted"/>
<keyword evidence="4" id="KW-1185">Reference proteome</keyword>
<evidence type="ECO:0000256" key="2">
    <source>
        <dbReference type="SAM" id="Phobius"/>
    </source>
</evidence>
<dbReference type="Pfam" id="PF14012">
    <property type="entry name" value="DUF4229"/>
    <property type="match status" value="1"/>
</dbReference>
<dbReference type="InterPro" id="IPR025323">
    <property type="entry name" value="DUF4229"/>
</dbReference>
<keyword evidence="2" id="KW-0472">Membrane</keyword>
<accession>A0ABN2KAK9</accession>
<gene>
    <name evidence="3" type="ORF">GCM10009810_10010</name>
</gene>
<keyword evidence="2" id="KW-1133">Transmembrane helix</keyword>
<evidence type="ECO:0008006" key="5">
    <source>
        <dbReference type="Google" id="ProtNLM"/>
    </source>
</evidence>
<name>A0ABN2KAK9_9MICO</name>
<feature type="region of interest" description="Disordered" evidence="1">
    <location>
        <begin position="68"/>
        <end position="91"/>
    </location>
</feature>